<dbReference type="Proteomes" id="UP000190896">
    <property type="component" value="Unassembled WGS sequence"/>
</dbReference>
<protein>
    <submittedName>
        <fullName evidence="1">Uncharacterized protein</fullName>
    </submittedName>
</protein>
<keyword evidence="2" id="KW-1185">Reference proteome</keyword>
<name>A0A1T2KYD0_9GAMM</name>
<dbReference type="EMBL" id="MPRJ01000003">
    <property type="protein sequence ID" value="OOZ37726.1"/>
    <property type="molecule type" value="Genomic_DNA"/>
</dbReference>
<sequence>MTSIHFSSVYRRKFCILYRYVGFLWMIIKYAADPGGNLERIRMTPSPLWQRVPMKDNKQATHSMTATDMR</sequence>
<gene>
    <name evidence="1" type="ORF">BOW51_00920</name>
</gene>
<evidence type="ECO:0000313" key="2">
    <source>
        <dbReference type="Proteomes" id="UP000190896"/>
    </source>
</evidence>
<proteinExistence type="predicted"/>
<organism evidence="1 2">
    <name type="scientific">Solemya velesiana gill symbiont</name>
    <dbReference type="NCBI Taxonomy" id="1918948"/>
    <lineage>
        <taxon>Bacteria</taxon>
        <taxon>Pseudomonadati</taxon>
        <taxon>Pseudomonadota</taxon>
        <taxon>Gammaproteobacteria</taxon>
        <taxon>sulfur-oxidizing symbionts</taxon>
    </lineage>
</organism>
<evidence type="ECO:0000313" key="1">
    <source>
        <dbReference type="EMBL" id="OOZ37726.1"/>
    </source>
</evidence>
<comment type="caution">
    <text evidence="1">The sequence shown here is derived from an EMBL/GenBank/DDBJ whole genome shotgun (WGS) entry which is preliminary data.</text>
</comment>
<accession>A0A1T2KYD0</accession>
<dbReference type="AlphaFoldDB" id="A0A1T2KYD0"/>
<reference evidence="1 2" key="1">
    <citation type="submission" date="2016-11" db="EMBL/GenBank/DDBJ databases">
        <title>Mixed transmission modes and dynamic genome evolution in an obligate animal-bacterial symbiosis.</title>
        <authorList>
            <person name="Russell S.L."/>
            <person name="Corbett-Detig R.B."/>
            <person name="Cavanaugh C.M."/>
        </authorList>
    </citation>
    <scope>NUCLEOTIDE SEQUENCE [LARGE SCALE GENOMIC DNA]</scope>
    <source>
        <strain evidence="1">Se-Cadez</strain>
    </source>
</reference>